<evidence type="ECO:0000313" key="2">
    <source>
        <dbReference type="EMBL" id="GAL65256.1"/>
    </source>
</evidence>
<dbReference type="Proteomes" id="UP000029641">
    <property type="component" value="Unassembled WGS sequence"/>
</dbReference>
<evidence type="ECO:0000313" key="6">
    <source>
        <dbReference type="Proteomes" id="UP000030184"/>
    </source>
</evidence>
<dbReference type="Proteomes" id="UP000029646">
    <property type="component" value="Unassembled WGS sequence"/>
</dbReference>
<dbReference type="Proteomes" id="UP000030184">
    <property type="component" value="Unassembled WGS sequence"/>
</dbReference>
<keyword evidence="2" id="KW-0548">Nucleotidyltransferase</keyword>
<dbReference type="Gene3D" id="2.160.10.10">
    <property type="entry name" value="Hexapeptide repeat proteins"/>
    <property type="match status" value="1"/>
</dbReference>
<dbReference type="OrthoDB" id="9803871at2"/>
<evidence type="ECO:0000313" key="4">
    <source>
        <dbReference type="EMBL" id="GAL89154.1"/>
    </source>
</evidence>
<keyword evidence="2" id="KW-0808">Transferase</keyword>
<dbReference type="RefSeq" id="WP_042240041.1">
    <property type="nucleotide sequence ID" value="NZ_BBNR01000001.1"/>
</dbReference>
<dbReference type="SUPFAM" id="SSF53448">
    <property type="entry name" value="Nucleotide-diphospho-sugar transferases"/>
    <property type="match status" value="1"/>
</dbReference>
<dbReference type="EMBL" id="BBNY01000005">
    <property type="protein sequence ID" value="GAL89154.1"/>
    <property type="molecule type" value="Genomic_DNA"/>
</dbReference>
<dbReference type="CDD" id="cd04181">
    <property type="entry name" value="NTP_transferase"/>
    <property type="match status" value="1"/>
</dbReference>
<accession>A0A090VKI0</accession>
<dbReference type="EMBL" id="BBNR01000001">
    <property type="protein sequence ID" value="GAL65256.1"/>
    <property type="molecule type" value="Genomic_DNA"/>
</dbReference>
<evidence type="ECO:0000259" key="1">
    <source>
        <dbReference type="Pfam" id="PF00483"/>
    </source>
</evidence>
<keyword evidence="6" id="KW-1185">Reference proteome</keyword>
<evidence type="ECO:0000313" key="3">
    <source>
        <dbReference type="EMBL" id="GAL69310.1"/>
    </source>
</evidence>
<dbReference type="STRING" id="504487.JCM19538_2143"/>
<dbReference type="eggNOG" id="COG1208">
    <property type="taxonomic scope" value="Bacteria"/>
</dbReference>
<comment type="caution">
    <text evidence="2">The sequence shown here is derived from an EMBL/GenBank/DDBJ whole genome shotgun (WGS) entry which is preliminary data.</text>
</comment>
<feature type="domain" description="Nucleotidyl transferase" evidence="1">
    <location>
        <begin position="7"/>
        <end position="236"/>
    </location>
</feature>
<gene>
    <name evidence="2" type="ORF">JCM19301_3716</name>
    <name evidence="3" type="ORF">JCM19302_4039</name>
    <name evidence="4" type="ORF">JCM19538_2143</name>
</gene>
<dbReference type="InterPro" id="IPR029044">
    <property type="entry name" value="Nucleotide-diphossugar_trans"/>
</dbReference>
<reference evidence="6" key="1">
    <citation type="journal article" date="2014" name="Genome Announc.">
        <title>Draft Genome Sequence of Marine Flavobacterium Jejuia pallidilutea Strain 11shimoA1 and Pigmentation Mutants.</title>
        <authorList>
            <person name="Takatani N."/>
            <person name="Nakanishi M."/>
            <person name="Meirelles P."/>
            <person name="Mino S."/>
            <person name="Suda W."/>
            <person name="Oshima K."/>
            <person name="Hattori M."/>
            <person name="Ohkuma M."/>
            <person name="Hosokawa M."/>
            <person name="Miyashita K."/>
            <person name="Thompson F.L."/>
            <person name="Niwa A."/>
            <person name="Sawabe T."/>
            <person name="Sawabe T."/>
        </authorList>
    </citation>
    <scope>NUCLEOTIDE SEQUENCE [LARGE SCALE GENOMIC DNA]</scope>
    <source>
        <strain evidence="6">JCM 19538</strain>
    </source>
</reference>
<name>A0A090VKI0_9FLAO</name>
<dbReference type="InterPro" id="IPR005835">
    <property type="entry name" value="NTP_transferase_dom"/>
</dbReference>
<sequence>MKIIVPMAGRGSRLRPHSLTVPKPLIPVAGQPIVHRLVKDIAKVLKQPIEEIAFVLGDPAWFDDAVVSKLEDLANSLGAKASIYRQDKPLGTGHAIMCAKPSLSGPAVIAYADTLIRAEFDLDSTADSVIWTKQVDNPEAYGVVKLNSNDEIVELVEKPETFVSDQAVIGIYYFKDVAVLKGKLQEILDENITNGGEYQINDGIKRMMADGKIFKTGTVDEWMDCGNKTITIETNQRMLGFLKADGEEQLVATSVKLENSNIIEPCFVGENVVLKNTTIGPFVSVGNGTVIENSTVKNSLIQTCTEIKNANLDKAMIGNHVKYNGDFTSISIGDYSELE</sequence>
<protein>
    <submittedName>
        <fullName evidence="2">Glucose-1-phosphate thymidylyltransferase</fullName>
        <ecNumber evidence="2">2.7.7.24</ecNumber>
    </submittedName>
</protein>
<dbReference type="PANTHER" id="PTHR22572">
    <property type="entry name" value="SUGAR-1-PHOSPHATE GUANYL TRANSFERASE"/>
    <property type="match status" value="1"/>
</dbReference>
<proteinExistence type="predicted"/>
<dbReference type="AlphaFoldDB" id="A0A090VKI0"/>
<dbReference type="Gene3D" id="3.90.550.10">
    <property type="entry name" value="Spore Coat Polysaccharide Biosynthesis Protein SpsA, Chain A"/>
    <property type="match status" value="1"/>
</dbReference>
<organism evidence="2 5">
    <name type="scientific">Jejuia pallidilutea</name>
    <dbReference type="NCBI Taxonomy" id="504487"/>
    <lineage>
        <taxon>Bacteria</taxon>
        <taxon>Pseudomonadati</taxon>
        <taxon>Bacteroidota</taxon>
        <taxon>Flavobacteriia</taxon>
        <taxon>Flavobacteriales</taxon>
        <taxon>Flavobacteriaceae</taxon>
        <taxon>Jejuia</taxon>
    </lineage>
</organism>
<dbReference type="GO" id="GO:0008879">
    <property type="term" value="F:glucose-1-phosphate thymidylyltransferase activity"/>
    <property type="evidence" value="ECO:0007669"/>
    <property type="project" value="UniProtKB-EC"/>
</dbReference>
<dbReference type="InterPro" id="IPR050486">
    <property type="entry name" value="Mannose-1P_guanyltransferase"/>
</dbReference>
<dbReference type="Pfam" id="PF00483">
    <property type="entry name" value="NTP_transferase"/>
    <property type="match status" value="1"/>
</dbReference>
<dbReference type="EC" id="2.7.7.24" evidence="2"/>
<dbReference type="EMBL" id="BBNS01000001">
    <property type="protein sequence ID" value="GAL69310.1"/>
    <property type="molecule type" value="Genomic_DNA"/>
</dbReference>
<evidence type="ECO:0000313" key="5">
    <source>
        <dbReference type="Proteomes" id="UP000029641"/>
    </source>
</evidence>